<dbReference type="GO" id="GO:0016787">
    <property type="term" value="F:hydrolase activity"/>
    <property type="evidence" value="ECO:0007669"/>
    <property type="project" value="UniProtKB-KW"/>
</dbReference>
<evidence type="ECO:0000313" key="1">
    <source>
        <dbReference type="EMBL" id="CAL4043211.1"/>
    </source>
</evidence>
<accession>A0AAT9IGZ8</accession>
<dbReference type="RefSeq" id="WP_367680821.1">
    <property type="nucleotide sequence ID" value="NZ_OZ060371.1"/>
</dbReference>
<name>A0AAT9IGZ8_9GAMM</name>
<dbReference type="AlphaFoldDB" id="A0AAT9IGZ8"/>
<protein>
    <submittedName>
        <fullName evidence="1">Peptidoglycan hydrolase FlgJ, partial</fullName>
    </submittedName>
</protein>
<organism evidence="1">
    <name type="scientific">Buchnera aphidicola</name>
    <name type="common">Anoecia corni</name>
    <dbReference type="NCBI Taxonomy" id="2994477"/>
    <lineage>
        <taxon>Bacteria</taxon>
        <taxon>Pseudomonadati</taxon>
        <taxon>Pseudomonadota</taxon>
        <taxon>Gammaproteobacteria</taxon>
        <taxon>Enterobacterales</taxon>
        <taxon>Erwiniaceae</taxon>
        <taxon>Buchnera</taxon>
    </lineage>
</organism>
<keyword evidence="1" id="KW-0378">Hydrolase</keyword>
<proteinExistence type="predicted"/>
<reference evidence="1" key="1">
    <citation type="submission" date="2024-06" db="EMBL/GenBank/DDBJ databases">
        <authorList>
            <person name="Manzano-Marin A."/>
            <person name="Manzano-Marin A."/>
            <person name="Alejandro Manzano Marin A."/>
        </authorList>
    </citation>
    <scope>NUCLEOTIDE SEQUENCE</scope>
    <source>
        <strain evidence="1">Ancorni-2928</strain>
    </source>
</reference>
<gene>
    <name evidence="1" type="primary">flgJ</name>
    <name evidence="1" type="ORF">BUANCORI2928_273</name>
</gene>
<dbReference type="EMBL" id="OZ060371">
    <property type="protein sequence ID" value="CAL4043211.1"/>
    <property type="molecule type" value="Genomic_DNA"/>
</dbReference>
<sequence>MKIENNSIDLIKNNYKHSKSHLNYLVKTNNSKKKINLKNKNSITKSIEMIFINMVLSNKNIFYSENTLFNSDQMKMLNSMYTYQLSSVLSKKGFGLENFCVKKTS</sequence>